<sequence>MPAEAPAARVPRDRRGRTIRTVAMTLAVVVPSFLLRELIESRFGRGPMADLSAIALPMAATAWLAPYASYRRRDALLWLAGPGIYVFAVIAWRVALAPYRDWRPRPEELPRMRWSRDPEHAGTWYLTEPSGDARHTALG</sequence>
<keyword evidence="3" id="KW-1185">Reference proteome</keyword>
<proteinExistence type="predicted"/>
<keyword evidence="1" id="KW-1133">Transmembrane helix</keyword>
<organism evidence="2 3">
    <name type="scientific">Micromonospora zamorensis</name>
    <dbReference type="NCBI Taxonomy" id="709883"/>
    <lineage>
        <taxon>Bacteria</taxon>
        <taxon>Bacillati</taxon>
        <taxon>Actinomycetota</taxon>
        <taxon>Actinomycetes</taxon>
        <taxon>Micromonosporales</taxon>
        <taxon>Micromonosporaceae</taxon>
        <taxon>Micromonospora</taxon>
    </lineage>
</organism>
<dbReference type="EMBL" id="CP107941">
    <property type="protein sequence ID" value="WUI81527.1"/>
    <property type="molecule type" value="Genomic_DNA"/>
</dbReference>
<feature type="transmembrane region" description="Helical" evidence="1">
    <location>
        <begin position="19"/>
        <end position="39"/>
    </location>
</feature>
<evidence type="ECO:0000256" key="1">
    <source>
        <dbReference type="SAM" id="Phobius"/>
    </source>
</evidence>
<dbReference type="Proteomes" id="UP001346877">
    <property type="component" value="Chromosome"/>
</dbReference>
<evidence type="ECO:0000313" key="3">
    <source>
        <dbReference type="Proteomes" id="UP001346877"/>
    </source>
</evidence>
<dbReference type="RefSeq" id="WP_328368585.1">
    <property type="nucleotide sequence ID" value="NZ_CP107936.1"/>
</dbReference>
<evidence type="ECO:0000313" key="2">
    <source>
        <dbReference type="EMBL" id="WUI81527.1"/>
    </source>
</evidence>
<reference evidence="2 3" key="1">
    <citation type="submission" date="2022-10" db="EMBL/GenBank/DDBJ databases">
        <title>The complete genomes of actinobacterial strains from the NBC collection.</title>
        <authorList>
            <person name="Joergensen T.S."/>
            <person name="Alvarez Arevalo M."/>
            <person name="Sterndorff E.B."/>
            <person name="Faurdal D."/>
            <person name="Vuksanovic O."/>
            <person name="Mourched A.-S."/>
            <person name="Charusanti P."/>
            <person name="Shaw S."/>
            <person name="Blin K."/>
            <person name="Weber T."/>
        </authorList>
    </citation>
    <scope>NUCLEOTIDE SEQUENCE [LARGE SCALE GENOMIC DNA]</scope>
    <source>
        <strain evidence="2 3">NBC_00396</strain>
    </source>
</reference>
<accession>A0ABZ1PBZ4</accession>
<name>A0ABZ1PBZ4_9ACTN</name>
<gene>
    <name evidence="2" type="ORF">OG375_27070</name>
</gene>
<protein>
    <submittedName>
        <fullName evidence="2">Uncharacterized protein</fullName>
    </submittedName>
</protein>
<feature type="transmembrane region" description="Helical" evidence="1">
    <location>
        <begin position="75"/>
        <end position="96"/>
    </location>
</feature>
<keyword evidence="1" id="KW-0812">Transmembrane</keyword>
<keyword evidence="1" id="KW-0472">Membrane</keyword>
<feature type="transmembrane region" description="Helical" evidence="1">
    <location>
        <begin position="51"/>
        <end position="69"/>
    </location>
</feature>